<dbReference type="Proteomes" id="UP000253104">
    <property type="component" value="Chromosome mHSR5_C"/>
</dbReference>
<reference evidence="3 4" key="1">
    <citation type="journal article" date="2018" name="ISME J.">
        <title>Involvement of Burkholderiaceae and sulfurous volatiles in disease-suppressive soils.</title>
        <authorList>
            <person name="Carrion V.J."/>
            <person name="Cordovez V."/>
            <person name="Tyc O."/>
            <person name="Etalo D.W."/>
            <person name="de Bruijn I."/>
            <person name="de Jager V.C."/>
            <person name="Medema M.H."/>
            <person name="Eberl L."/>
            <person name="Raaijmakers J.M."/>
        </authorList>
    </citation>
    <scope>NUCLEOTIDE SEQUENCE [LARGE SCALE GENOMIC DNA]</scope>
    <source>
        <strain evidence="4">mHSR5</strain>
    </source>
</reference>
<feature type="domain" description="Response regulatory" evidence="2">
    <location>
        <begin position="1"/>
        <end position="38"/>
    </location>
</feature>
<dbReference type="InterPro" id="IPR001789">
    <property type="entry name" value="Sig_transdc_resp-reg_receiver"/>
</dbReference>
<organism evidence="3 4">
    <name type="scientific">Burkholderia pyrrocinia</name>
    <name type="common">Pseudomonas pyrrocinia</name>
    <dbReference type="NCBI Taxonomy" id="60550"/>
    <lineage>
        <taxon>Bacteria</taxon>
        <taxon>Pseudomonadati</taxon>
        <taxon>Pseudomonadota</taxon>
        <taxon>Betaproteobacteria</taxon>
        <taxon>Burkholderiales</taxon>
        <taxon>Burkholderiaceae</taxon>
        <taxon>Burkholderia</taxon>
        <taxon>Burkholderia cepacia complex</taxon>
    </lineage>
</organism>
<dbReference type="PROSITE" id="PS50110">
    <property type="entry name" value="RESPONSE_REGULATORY"/>
    <property type="match status" value="1"/>
</dbReference>
<evidence type="ECO:0000313" key="4">
    <source>
        <dbReference type="Proteomes" id="UP000253104"/>
    </source>
</evidence>
<protein>
    <recommendedName>
        <fullName evidence="2">Response regulatory domain-containing protein</fullName>
    </recommendedName>
</protein>
<sequence length="64" mass="7060">MSADSPSDRLRTARAGFDDRLVKPVETATLDALLQRVARDLLPDAWPAMCVVHLFAVREPAVEV</sequence>
<evidence type="ECO:0000256" key="1">
    <source>
        <dbReference type="PROSITE-ProRule" id="PRU00169"/>
    </source>
</evidence>
<dbReference type="EMBL" id="CP024904">
    <property type="protein sequence ID" value="AXF25889.1"/>
    <property type="molecule type" value="Genomic_DNA"/>
</dbReference>
<dbReference type="OrthoDB" id="9768069at2"/>
<proteinExistence type="predicted"/>
<comment type="caution">
    <text evidence="1">Lacks conserved residue(s) required for the propagation of feature annotation.</text>
</comment>
<evidence type="ECO:0000259" key="2">
    <source>
        <dbReference type="PROSITE" id="PS50110"/>
    </source>
</evidence>
<dbReference type="GO" id="GO:0000160">
    <property type="term" value="P:phosphorelay signal transduction system"/>
    <property type="evidence" value="ECO:0007669"/>
    <property type="project" value="InterPro"/>
</dbReference>
<dbReference type="InterPro" id="IPR011006">
    <property type="entry name" value="CheY-like_superfamily"/>
</dbReference>
<dbReference type="SUPFAM" id="SSF52172">
    <property type="entry name" value="CheY-like"/>
    <property type="match status" value="1"/>
</dbReference>
<dbReference type="RefSeq" id="WP_114182253.1">
    <property type="nucleotide sequence ID" value="NZ_CP024904.1"/>
</dbReference>
<gene>
    <name evidence="3" type="ORF">CUJ89_36410</name>
</gene>
<dbReference type="AlphaFoldDB" id="A0A2Z5N8J8"/>
<evidence type="ECO:0000313" key="3">
    <source>
        <dbReference type="EMBL" id="AXF25889.1"/>
    </source>
</evidence>
<accession>A0A2Z5N8J8</accession>
<name>A0A2Z5N8J8_BURPY</name>